<organism evidence="2 3">
    <name type="scientific">Fusarium sarcochroum</name>
    <dbReference type="NCBI Taxonomy" id="1208366"/>
    <lineage>
        <taxon>Eukaryota</taxon>
        <taxon>Fungi</taxon>
        <taxon>Dikarya</taxon>
        <taxon>Ascomycota</taxon>
        <taxon>Pezizomycotina</taxon>
        <taxon>Sordariomycetes</taxon>
        <taxon>Hypocreomycetidae</taxon>
        <taxon>Hypocreales</taxon>
        <taxon>Nectriaceae</taxon>
        <taxon>Fusarium</taxon>
        <taxon>Fusarium lateritium species complex</taxon>
    </lineage>
</organism>
<reference evidence="2" key="2">
    <citation type="submission" date="2020-05" db="EMBL/GenBank/DDBJ databases">
        <authorList>
            <person name="Kim H.-S."/>
            <person name="Proctor R.H."/>
            <person name="Brown D.W."/>
        </authorList>
    </citation>
    <scope>NUCLEOTIDE SEQUENCE</scope>
    <source>
        <strain evidence="2">NRRL 20472</strain>
    </source>
</reference>
<gene>
    <name evidence="2" type="ORF">FSARC_1361</name>
</gene>
<comment type="caution">
    <text evidence="2">The sequence shown here is derived from an EMBL/GenBank/DDBJ whole genome shotgun (WGS) entry which is preliminary data.</text>
</comment>
<feature type="compositionally biased region" description="Polar residues" evidence="1">
    <location>
        <begin position="1"/>
        <end position="14"/>
    </location>
</feature>
<evidence type="ECO:0000313" key="2">
    <source>
        <dbReference type="EMBL" id="KAF4971961.1"/>
    </source>
</evidence>
<dbReference type="OrthoDB" id="5138733at2759"/>
<feature type="compositionally biased region" description="Low complexity" evidence="1">
    <location>
        <begin position="172"/>
        <end position="191"/>
    </location>
</feature>
<feature type="region of interest" description="Disordered" evidence="1">
    <location>
        <begin position="424"/>
        <end position="457"/>
    </location>
</feature>
<evidence type="ECO:0000256" key="1">
    <source>
        <dbReference type="SAM" id="MobiDB-lite"/>
    </source>
</evidence>
<feature type="region of interest" description="Disordered" evidence="1">
    <location>
        <begin position="170"/>
        <end position="250"/>
    </location>
</feature>
<protein>
    <submittedName>
        <fullName evidence="2">Uncharacterized protein</fullName>
    </submittedName>
</protein>
<reference evidence="2" key="1">
    <citation type="journal article" date="2020" name="BMC Genomics">
        <title>Correction to: Identification and distribution of gene clusters required for synthesis of sphingolipid metabolism inhibitors in diverse species of the filamentous fungus Fusarium.</title>
        <authorList>
            <person name="Kim H.S."/>
            <person name="Lohmar J.M."/>
            <person name="Busman M."/>
            <person name="Brown D.W."/>
            <person name="Naumann T.A."/>
            <person name="Divon H.H."/>
            <person name="Lysoe E."/>
            <person name="Uhlig S."/>
            <person name="Proctor R.H."/>
        </authorList>
    </citation>
    <scope>NUCLEOTIDE SEQUENCE</scope>
    <source>
        <strain evidence="2">NRRL 20472</strain>
    </source>
</reference>
<proteinExistence type="predicted"/>
<dbReference type="Proteomes" id="UP000622797">
    <property type="component" value="Unassembled WGS sequence"/>
</dbReference>
<dbReference type="AlphaFoldDB" id="A0A8H4U8Q8"/>
<keyword evidence="3" id="KW-1185">Reference proteome</keyword>
<feature type="compositionally biased region" description="Polar residues" evidence="1">
    <location>
        <begin position="430"/>
        <end position="445"/>
    </location>
</feature>
<feature type="region of interest" description="Disordered" evidence="1">
    <location>
        <begin position="1"/>
        <end position="45"/>
    </location>
</feature>
<feature type="compositionally biased region" description="Basic residues" evidence="1">
    <location>
        <begin position="30"/>
        <end position="39"/>
    </location>
</feature>
<name>A0A8H4U8Q8_9HYPO</name>
<accession>A0A8H4U8Q8</accession>
<feature type="compositionally biased region" description="Basic and acidic residues" evidence="1">
    <location>
        <begin position="208"/>
        <end position="224"/>
    </location>
</feature>
<evidence type="ECO:0000313" key="3">
    <source>
        <dbReference type="Proteomes" id="UP000622797"/>
    </source>
</evidence>
<dbReference type="EMBL" id="JABEXW010000074">
    <property type="protein sequence ID" value="KAF4971961.1"/>
    <property type="molecule type" value="Genomic_DNA"/>
</dbReference>
<sequence length="526" mass="58583">MNTSNTNLLPQETTGPAGRSLQMPPIRPKVSVKSRHSHHDIKSSDIPPVRDLQRALGFGNKGNSENAKFKKAVKEYIDSTKTKDSTPGSSLTKWRNRFERDELHDMARGFLKQKGLDFWPDGPTDSDTQLYRHSRDHEKLVSLLAQLFFRVNTQSKQTLAHQQAALRKSGFSNSLNQSSSSPIQNSPTTSQIRVEGSSDPTSSPAYHLPDRSPSEETDLYHGPESEDEYIPIKKQRGKRSGAAQSEGHSQLAKIPMLDENDIRDRFEYFTTSQIRFQTQSPDMAGRRVGLDTSVALDLSPEPGIAEDATSDPFGTSPINYDTPDLAFDELDVAIETIEGADGSGRVATGVDVASDISNIGEVKEDTRSPTLDVIRYPEYSGEMNATPLPSLPDAQSAIENAFLPETSPGVDEEIDLQTRQRLISKEQDQPHQNSPQEPGVTINTYESDRENTTTPSFNIDYTVYNDKGEPTAEWHPPRVFFDILFDELLEALPFARPQGLSICLENDFSNRKIQRTARTQARFSAL</sequence>